<evidence type="ECO:0000313" key="1">
    <source>
        <dbReference type="EMBL" id="EFI34763.1"/>
    </source>
</evidence>
<name>D6SPT7_9BACT</name>
<dbReference type="EMBL" id="ACJN02000002">
    <property type="protein sequence ID" value="EFI34763.1"/>
    <property type="molecule type" value="Genomic_DNA"/>
</dbReference>
<reference evidence="1" key="1">
    <citation type="submission" date="2010-05" db="EMBL/GenBank/DDBJ databases">
        <title>The draft genome of Desulfonatronospira thiodismutans ASO3-1.</title>
        <authorList>
            <consortium name="US DOE Joint Genome Institute (JGI-PGF)"/>
            <person name="Lucas S."/>
            <person name="Copeland A."/>
            <person name="Lapidus A."/>
            <person name="Cheng J.-F."/>
            <person name="Bruce D."/>
            <person name="Goodwin L."/>
            <person name="Pitluck S."/>
            <person name="Chertkov O."/>
            <person name="Brettin T."/>
            <person name="Detter J.C."/>
            <person name="Han C."/>
            <person name="Land M.L."/>
            <person name="Hauser L."/>
            <person name="Kyrpides N."/>
            <person name="Mikhailova N."/>
            <person name="Muyzer G."/>
            <person name="Woyke T."/>
        </authorList>
    </citation>
    <scope>NUCLEOTIDE SEQUENCE [LARGE SCALE GENOMIC DNA]</scope>
    <source>
        <strain evidence="1">ASO3-1</strain>
    </source>
</reference>
<dbReference type="RefSeq" id="WP_008870081.1">
    <property type="nucleotide sequence ID" value="NZ_ACJN02000002.1"/>
</dbReference>
<keyword evidence="2" id="KW-1185">Reference proteome</keyword>
<organism evidence="1 2">
    <name type="scientific">Desulfonatronospira thiodismutans ASO3-1</name>
    <dbReference type="NCBI Taxonomy" id="555779"/>
    <lineage>
        <taxon>Bacteria</taxon>
        <taxon>Pseudomonadati</taxon>
        <taxon>Thermodesulfobacteriota</taxon>
        <taxon>Desulfovibrionia</taxon>
        <taxon>Desulfovibrionales</taxon>
        <taxon>Desulfonatronovibrionaceae</taxon>
        <taxon>Desulfonatronospira</taxon>
    </lineage>
</organism>
<dbReference type="AlphaFoldDB" id="D6SPT7"/>
<dbReference type="Proteomes" id="UP000005496">
    <property type="component" value="Unassembled WGS sequence"/>
</dbReference>
<evidence type="ECO:0000313" key="2">
    <source>
        <dbReference type="Proteomes" id="UP000005496"/>
    </source>
</evidence>
<sequence length="129" mass="15713">MYHEQMYHIGEYILSHKGLQNYFKQEGANAKSFWRQFRSDMMRQRPETIKKYLCSEDSRLNHHEYADKFGKELYEMFFSEDNDQEQVRMYINAVIYFCLEMDASFKVQDITDKNKKQSLKTALHIWEAK</sequence>
<comment type="caution">
    <text evidence="1">The sequence shown here is derived from an EMBL/GenBank/DDBJ whole genome shotgun (WGS) entry which is preliminary data.</text>
</comment>
<accession>D6SPT7</accession>
<gene>
    <name evidence="1" type="ORF">Dthio_PD2139</name>
</gene>
<proteinExistence type="predicted"/>
<protein>
    <submittedName>
        <fullName evidence="1">Uncharacterized protein</fullName>
    </submittedName>
</protein>